<dbReference type="Gene3D" id="1.10.579.10">
    <property type="entry name" value="DNA Cyclobutane Dipyrimidine Photolyase, subunit A, domain 3"/>
    <property type="match status" value="1"/>
</dbReference>
<name>A0A250XHY5_9CHLO</name>
<dbReference type="SUPFAM" id="SSF52425">
    <property type="entry name" value="Cryptochrome/photolyase, N-terminal domain"/>
    <property type="match status" value="1"/>
</dbReference>
<dbReference type="GO" id="GO:0071949">
    <property type="term" value="F:FAD binding"/>
    <property type="evidence" value="ECO:0007669"/>
    <property type="project" value="TreeGrafter"/>
</dbReference>
<feature type="domain" description="Photolyase/cryptochrome alpha/beta" evidence="8">
    <location>
        <begin position="6"/>
        <end position="136"/>
    </location>
</feature>
<dbReference type="Pfam" id="PF03441">
    <property type="entry name" value="FAD_binding_7"/>
    <property type="match status" value="1"/>
</dbReference>
<feature type="binding site" evidence="5">
    <location>
        <begin position="245"/>
        <end position="249"/>
    </location>
    <ligand>
        <name>FAD</name>
        <dbReference type="ChEBI" id="CHEBI:57692"/>
    </ligand>
</feature>
<accession>A0A250XHY5</accession>
<keyword evidence="3 5" id="KW-0274">FAD</keyword>
<dbReference type="EMBL" id="BEGY01000084">
    <property type="protein sequence ID" value="GAX82688.1"/>
    <property type="molecule type" value="Genomic_DNA"/>
</dbReference>
<evidence type="ECO:0000256" key="3">
    <source>
        <dbReference type="ARBA" id="ARBA00022827"/>
    </source>
</evidence>
<dbReference type="GO" id="GO:0006139">
    <property type="term" value="P:nucleobase-containing compound metabolic process"/>
    <property type="evidence" value="ECO:0007669"/>
    <property type="project" value="UniProtKB-ARBA"/>
</dbReference>
<dbReference type="AlphaFoldDB" id="A0A250XHY5"/>
<dbReference type="STRING" id="1157962.A0A250XHY5"/>
<sequence length="956" mass="105826">MKDAKDTTIVWFRRDMRVDDNPALAHAVAKSRHVVPLFVWAPEEEGQFQPGRNSRWWCRQSVQDLQSQISGLGSRLILRKGKERHKVLLDFVAEIHADAVFFNNLYDPISLVSDHEIKGALQSRGIQCHCFNADLLYEPHEVVDEQGQPFTTLDDFWNKVLGLPYPPPLPVPAPESLPPVPTSYASETIDSVSWFMNKEQGDSSDQLRFKWKPGTPGAVAKLEAFMSGKLHLFDSERAKVDRESTSQLSPWINVGSISIRYIFYRVKEFEIRCAAAGIDKAQSCNDFLRQLGAREYARYLSFNFPFLHERPLLPHLIACPWRLDQDAFKAWRQGQTGYPLVDAAMKQLWSTGWTHNRLRIISASFLVKNLLVPWQWGLKHFWDCQLDANLENDALGWQYVSGGMADAHPFSFLIDLDSECMRLDPDGEFVRRWLPALALLPEQYIHAPWTAPPQVLEAAEVELGVTYPKPIISIHESILNLQHAIRVLDSSASHKQTSSTMPYPYRLASEPLKPAVALQSYRSNTEAAEGTLTGGMDQGTVTAGTVAGQAGSEEHFEYDVSCSRGLAAELEPLDAQAGPSARRAPSVSHCQKALVSTSGQEMSTKLLMKGHPSSSIKPDDRSTDGGSSLGQQMRCLISSCADDPSNLSNRGPLHAAGAVFCSASAIQASGASTDGNHDSSRSREQQCRSSSGLHNYNDLSASVSDSRGQDPALKISALIGRHVLTEEQCTAANVFHQQRTADAAVVAATTGFDYPRYRERQGRDCRRYIDVRLVPEEDVKEAAAAAAHGRLHGRCSIPGLRDAAIRAASLARMIRDSDSAWCMPYAAGHGGERNPDHHLLHLQAGRQDVDYDDEEEEDDECVSEEVVSNTVGLGLPQASGFSGFKVVSGRHEGDRRMNREEEEEEEEGVVVQGAKCGAKETITNICNGSENVDHPNRKRGRQHEDTDSLQALGNNE</sequence>
<comment type="cofactor">
    <cofactor evidence="5">
        <name>FAD</name>
        <dbReference type="ChEBI" id="CHEBI:57692"/>
    </cofactor>
    <text evidence="5">Binds 1 FAD per subunit.</text>
</comment>
<protein>
    <recommendedName>
        <fullName evidence="8">Photolyase/cryptochrome alpha/beta domain-containing protein</fullName>
    </recommendedName>
</protein>
<keyword evidence="4" id="KW-0157">Chromophore</keyword>
<dbReference type="GO" id="GO:0005634">
    <property type="term" value="C:nucleus"/>
    <property type="evidence" value="ECO:0007669"/>
    <property type="project" value="TreeGrafter"/>
</dbReference>
<dbReference type="Proteomes" id="UP000232323">
    <property type="component" value="Unassembled WGS sequence"/>
</dbReference>
<dbReference type="GO" id="GO:0005737">
    <property type="term" value="C:cytoplasm"/>
    <property type="evidence" value="ECO:0007669"/>
    <property type="project" value="TreeGrafter"/>
</dbReference>
<dbReference type="PANTHER" id="PTHR11455:SF18">
    <property type="entry name" value="SI:CH1073-390K14.1"/>
    <property type="match status" value="1"/>
</dbReference>
<dbReference type="InterPro" id="IPR018394">
    <property type="entry name" value="DNA_photolyase_1_CS_C"/>
</dbReference>
<dbReference type="InterPro" id="IPR006050">
    <property type="entry name" value="DNA_photolyase_N"/>
</dbReference>
<organism evidence="9 10">
    <name type="scientific">Chlamydomonas eustigma</name>
    <dbReference type="NCBI Taxonomy" id="1157962"/>
    <lineage>
        <taxon>Eukaryota</taxon>
        <taxon>Viridiplantae</taxon>
        <taxon>Chlorophyta</taxon>
        <taxon>core chlorophytes</taxon>
        <taxon>Chlorophyceae</taxon>
        <taxon>CS clade</taxon>
        <taxon>Chlamydomonadales</taxon>
        <taxon>Chlamydomonadaceae</taxon>
        <taxon>Chlamydomonas</taxon>
    </lineage>
</organism>
<evidence type="ECO:0000313" key="9">
    <source>
        <dbReference type="EMBL" id="GAX82688.1"/>
    </source>
</evidence>
<feature type="site" description="Electron transfer via tryptophanyl radical" evidence="6">
    <location>
        <position position="321"/>
    </location>
</feature>
<comment type="caution">
    <text evidence="9">The sequence shown here is derived from an EMBL/GenBank/DDBJ whole genome shotgun (WGS) entry which is preliminary data.</text>
</comment>
<feature type="compositionally biased region" description="Polar residues" evidence="7">
    <location>
        <begin position="692"/>
        <end position="706"/>
    </location>
</feature>
<dbReference type="GO" id="GO:0006950">
    <property type="term" value="P:response to stress"/>
    <property type="evidence" value="ECO:0007669"/>
    <property type="project" value="UniProtKB-ARBA"/>
</dbReference>
<feature type="site" description="Electron transfer via tryptophanyl radical" evidence="6">
    <location>
        <position position="374"/>
    </location>
</feature>
<dbReference type="InterPro" id="IPR014729">
    <property type="entry name" value="Rossmann-like_a/b/a_fold"/>
</dbReference>
<feature type="binding site" evidence="5">
    <location>
        <position position="287"/>
    </location>
    <ligand>
        <name>FAD</name>
        <dbReference type="ChEBI" id="CHEBI:57692"/>
    </ligand>
</feature>
<feature type="region of interest" description="Disordered" evidence="7">
    <location>
        <begin position="889"/>
        <end position="912"/>
    </location>
</feature>
<dbReference type="InterPro" id="IPR036134">
    <property type="entry name" value="Crypto/Photolyase_FAD-like_sf"/>
</dbReference>
<evidence type="ECO:0000256" key="2">
    <source>
        <dbReference type="ARBA" id="ARBA00022630"/>
    </source>
</evidence>
<evidence type="ECO:0000313" key="10">
    <source>
        <dbReference type="Proteomes" id="UP000232323"/>
    </source>
</evidence>
<dbReference type="PRINTS" id="PR00147">
    <property type="entry name" value="DNAPHOTLYASE"/>
</dbReference>
<evidence type="ECO:0000256" key="4">
    <source>
        <dbReference type="ARBA" id="ARBA00022991"/>
    </source>
</evidence>
<dbReference type="GO" id="GO:0043153">
    <property type="term" value="P:entrainment of circadian clock by photoperiod"/>
    <property type="evidence" value="ECO:0007669"/>
    <property type="project" value="TreeGrafter"/>
</dbReference>
<dbReference type="InterPro" id="IPR005101">
    <property type="entry name" value="Cryptochr/Photolyase_FAD-bd"/>
</dbReference>
<feature type="region of interest" description="Disordered" evidence="7">
    <location>
        <begin position="670"/>
        <end position="708"/>
    </location>
</feature>
<dbReference type="GO" id="GO:0032922">
    <property type="term" value="P:circadian regulation of gene expression"/>
    <property type="evidence" value="ECO:0007669"/>
    <property type="project" value="TreeGrafter"/>
</dbReference>
<reference evidence="9 10" key="1">
    <citation type="submission" date="2017-08" db="EMBL/GenBank/DDBJ databases">
        <title>Acidophilic green algal genome provides insights into adaptation to an acidic environment.</title>
        <authorList>
            <person name="Hirooka S."/>
            <person name="Hirose Y."/>
            <person name="Kanesaki Y."/>
            <person name="Higuchi S."/>
            <person name="Fujiwara T."/>
            <person name="Onuma R."/>
            <person name="Era A."/>
            <person name="Ohbayashi R."/>
            <person name="Uzuka A."/>
            <person name="Nozaki H."/>
            <person name="Yoshikawa H."/>
            <person name="Miyagishima S.Y."/>
        </authorList>
    </citation>
    <scope>NUCLEOTIDE SEQUENCE [LARGE SCALE GENOMIC DNA]</scope>
    <source>
        <strain evidence="9 10">NIES-2499</strain>
    </source>
</reference>
<dbReference type="InterPro" id="IPR002081">
    <property type="entry name" value="Cryptochrome/DNA_photolyase_1"/>
</dbReference>
<keyword evidence="10" id="KW-1185">Reference proteome</keyword>
<evidence type="ECO:0000256" key="7">
    <source>
        <dbReference type="SAM" id="MobiDB-lite"/>
    </source>
</evidence>
<proteinExistence type="inferred from homology"/>
<dbReference type="PANTHER" id="PTHR11455">
    <property type="entry name" value="CRYPTOCHROME"/>
    <property type="match status" value="1"/>
</dbReference>
<dbReference type="PROSITE" id="PS00691">
    <property type="entry name" value="DNA_PHOTOLYASES_1_2"/>
    <property type="match status" value="1"/>
</dbReference>
<dbReference type="Pfam" id="PF00875">
    <property type="entry name" value="DNA_photolyase"/>
    <property type="match status" value="1"/>
</dbReference>
<keyword evidence="2 5" id="KW-0285">Flavoprotein</keyword>
<dbReference type="Gene3D" id="1.25.40.80">
    <property type="match status" value="1"/>
</dbReference>
<dbReference type="OrthoDB" id="435881at2759"/>
<feature type="compositionally biased region" description="Basic and acidic residues" evidence="7">
    <location>
        <begin position="675"/>
        <end position="686"/>
    </location>
</feature>
<dbReference type="GO" id="GO:0003677">
    <property type="term" value="F:DNA binding"/>
    <property type="evidence" value="ECO:0007669"/>
    <property type="project" value="TreeGrafter"/>
</dbReference>
<evidence type="ECO:0000259" key="8">
    <source>
        <dbReference type="PROSITE" id="PS51645"/>
    </source>
</evidence>
<feature type="compositionally biased region" description="Basic and acidic residues" evidence="7">
    <location>
        <begin position="889"/>
        <end position="899"/>
    </location>
</feature>
<comment type="similarity">
    <text evidence="1">Belongs to the DNA photolyase class-1 family.</text>
</comment>
<dbReference type="InterPro" id="IPR036155">
    <property type="entry name" value="Crypto/Photolyase_N_sf"/>
</dbReference>
<feature type="site" description="Electron transfer via tryptophanyl radical" evidence="6">
    <location>
        <position position="397"/>
    </location>
</feature>
<evidence type="ECO:0000256" key="6">
    <source>
        <dbReference type="PIRSR" id="PIRSR602081-2"/>
    </source>
</evidence>
<dbReference type="GO" id="GO:0003904">
    <property type="term" value="F:deoxyribodipyrimidine photo-lyase activity"/>
    <property type="evidence" value="ECO:0007669"/>
    <property type="project" value="TreeGrafter"/>
</dbReference>
<feature type="region of interest" description="Disordered" evidence="7">
    <location>
        <begin position="598"/>
        <end position="628"/>
    </location>
</feature>
<dbReference type="SUPFAM" id="SSF48173">
    <property type="entry name" value="Cryptochrome/photolyase FAD-binding domain"/>
    <property type="match status" value="1"/>
</dbReference>
<gene>
    <name evidence="9" type="ORF">CEUSTIGMA_g10114.t1</name>
</gene>
<evidence type="ECO:0000256" key="1">
    <source>
        <dbReference type="ARBA" id="ARBA00005862"/>
    </source>
</evidence>
<feature type="region of interest" description="Disordered" evidence="7">
    <location>
        <begin position="926"/>
        <end position="956"/>
    </location>
</feature>
<dbReference type="PROSITE" id="PS51645">
    <property type="entry name" value="PHR_CRY_ALPHA_BETA"/>
    <property type="match status" value="1"/>
</dbReference>
<dbReference type="Gene3D" id="3.40.50.620">
    <property type="entry name" value="HUPs"/>
    <property type="match status" value="1"/>
</dbReference>
<evidence type="ECO:0000256" key="5">
    <source>
        <dbReference type="PIRSR" id="PIRSR602081-1"/>
    </source>
</evidence>